<dbReference type="InterPro" id="IPR052777">
    <property type="entry name" value="Acetyltransferase_Enz"/>
</dbReference>
<dbReference type="KEGG" id="dalk:DSCA_48120"/>
<proteinExistence type="predicted"/>
<evidence type="ECO:0000313" key="2">
    <source>
        <dbReference type="EMBL" id="BBO70882.1"/>
    </source>
</evidence>
<dbReference type="OrthoDB" id="2436196at2"/>
<dbReference type="PANTHER" id="PTHR43305:SF1">
    <property type="entry name" value="FAMILY N-ACETYLTRANSFERASE, PUTATIVE (AFU_ORTHOLOGUE AFUA_2G01380)-RELATED"/>
    <property type="match status" value="1"/>
</dbReference>
<dbReference type="AlphaFoldDB" id="A0A5K7YMB4"/>
<reference evidence="2 3" key="1">
    <citation type="submission" date="2019-11" db="EMBL/GenBank/DDBJ databases">
        <title>Comparative genomics of hydrocarbon-degrading Desulfosarcina strains.</title>
        <authorList>
            <person name="Watanabe M."/>
            <person name="Kojima H."/>
            <person name="Fukui M."/>
        </authorList>
    </citation>
    <scope>NUCLEOTIDE SEQUENCE [LARGE SCALE GENOMIC DNA]</scope>
    <source>
        <strain evidence="2 3">PL12</strain>
    </source>
</reference>
<dbReference type="Proteomes" id="UP000427906">
    <property type="component" value="Chromosome"/>
</dbReference>
<accession>A0A5K7YMB4</accession>
<gene>
    <name evidence="2" type="ORF">DSCA_48120</name>
</gene>
<dbReference type="EMBL" id="AP021874">
    <property type="protein sequence ID" value="BBO70882.1"/>
    <property type="molecule type" value="Genomic_DNA"/>
</dbReference>
<sequence length="154" mass="16944">MNEIFPAATPSHIRIIGDLFREYEQVLQVDLCFQGFEEELAGLPGKYAPPQGALLLAFAAGRPAGCVAMRPLSPGVCEMKRLYVRPAHAGRGLGRQLALAVIERAVAAGYTRMRLDTLERLRPALGLYAGLGFRRCAPYYQNPLPGVVYLERDL</sequence>
<keyword evidence="3" id="KW-1185">Reference proteome</keyword>
<organism evidence="2 3">
    <name type="scientific">Desulfosarcina alkanivorans</name>
    <dbReference type="NCBI Taxonomy" id="571177"/>
    <lineage>
        <taxon>Bacteria</taxon>
        <taxon>Pseudomonadati</taxon>
        <taxon>Thermodesulfobacteriota</taxon>
        <taxon>Desulfobacteria</taxon>
        <taxon>Desulfobacterales</taxon>
        <taxon>Desulfosarcinaceae</taxon>
        <taxon>Desulfosarcina</taxon>
    </lineage>
</organism>
<dbReference type="PANTHER" id="PTHR43305">
    <property type="entry name" value="FAMILY N-ACETYLTRANSFERASE, PUTATIVE (AFU_ORTHOLOGUE AFUA_2G01380)-RELATED"/>
    <property type="match status" value="1"/>
</dbReference>
<dbReference type="Pfam" id="PF00583">
    <property type="entry name" value="Acetyltransf_1"/>
    <property type="match status" value="1"/>
</dbReference>
<evidence type="ECO:0000259" key="1">
    <source>
        <dbReference type="PROSITE" id="PS51186"/>
    </source>
</evidence>
<dbReference type="InterPro" id="IPR016181">
    <property type="entry name" value="Acyl_CoA_acyltransferase"/>
</dbReference>
<feature type="domain" description="N-acetyltransferase" evidence="1">
    <location>
        <begin position="1"/>
        <end position="154"/>
    </location>
</feature>
<dbReference type="InterPro" id="IPR000182">
    <property type="entry name" value="GNAT_dom"/>
</dbReference>
<dbReference type="PROSITE" id="PS51186">
    <property type="entry name" value="GNAT"/>
    <property type="match status" value="1"/>
</dbReference>
<keyword evidence="2" id="KW-0808">Transferase</keyword>
<dbReference type="Gene3D" id="3.40.630.30">
    <property type="match status" value="1"/>
</dbReference>
<dbReference type="SUPFAM" id="SSF55729">
    <property type="entry name" value="Acyl-CoA N-acyltransferases (Nat)"/>
    <property type="match status" value="1"/>
</dbReference>
<name>A0A5K7YMB4_9BACT</name>
<dbReference type="CDD" id="cd04301">
    <property type="entry name" value="NAT_SF"/>
    <property type="match status" value="1"/>
</dbReference>
<protein>
    <submittedName>
        <fullName evidence="2">N-acetyltransferase</fullName>
    </submittedName>
</protein>
<dbReference type="GO" id="GO:0016747">
    <property type="term" value="F:acyltransferase activity, transferring groups other than amino-acyl groups"/>
    <property type="evidence" value="ECO:0007669"/>
    <property type="project" value="InterPro"/>
</dbReference>
<dbReference type="RefSeq" id="WP_155318787.1">
    <property type="nucleotide sequence ID" value="NZ_AP021874.1"/>
</dbReference>
<evidence type="ECO:0000313" key="3">
    <source>
        <dbReference type="Proteomes" id="UP000427906"/>
    </source>
</evidence>